<dbReference type="GO" id="GO:0005819">
    <property type="term" value="C:spindle"/>
    <property type="evidence" value="ECO:0007669"/>
    <property type="project" value="TreeGrafter"/>
</dbReference>
<gene>
    <name evidence="3" type="ORF">YQE_09023</name>
</gene>
<dbReference type="InterPro" id="IPR045107">
    <property type="entry name" value="SAC3/GANP/THP3"/>
</dbReference>
<dbReference type="GO" id="GO:0051225">
    <property type="term" value="P:spindle assembly"/>
    <property type="evidence" value="ECO:0007669"/>
    <property type="project" value="TreeGrafter"/>
</dbReference>
<feature type="compositionally biased region" description="Polar residues" evidence="1">
    <location>
        <begin position="391"/>
        <end position="415"/>
    </location>
</feature>
<dbReference type="HOGENOM" id="CLU_485963_0_0_1"/>
<feature type="transmembrane region" description="Helical" evidence="2">
    <location>
        <begin position="522"/>
        <end position="549"/>
    </location>
</feature>
<dbReference type="GO" id="GO:0005813">
    <property type="term" value="C:centrosome"/>
    <property type="evidence" value="ECO:0007669"/>
    <property type="project" value="TreeGrafter"/>
</dbReference>
<dbReference type="GO" id="GO:0051298">
    <property type="term" value="P:centrosome duplication"/>
    <property type="evidence" value="ECO:0007669"/>
    <property type="project" value="TreeGrafter"/>
</dbReference>
<dbReference type="PANTHER" id="PTHR12436:SF38">
    <property type="entry name" value="SAC3 DOMAIN-CONTAINING PROTEIN 1"/>
    <property type="match status" value="1"/>
</dbReference>
<keyword evidence="2" id="KW-1133">Transmembrane helix</keyword>
<keyword evidence="2" id="KW-0472">Membrane</keyword>
<proteinExistence type="predicted"/>
<protein>
    <submittedName>
        <fullName evidence="3">Uncharacterized protein</fullName>
    </submittedName>
</protein>
<dbReference type="EMBL" id="KB741071">
    <property type="protein sequence ID" value="ENN74390.1"/>
    <property type="molecule type" value="Genomic_DNA"/>
</dbReference>
<dbReference type="AlphaFoldDB" id="N6TYJ5"/>
<feature type="non-terminal residue" evidence="3">
    <location>
        <position position="1"/>
    </location>
</feature>
<dbReference type="Pfam" id="PF03399">
    <property type="entry name" value="SAC3_GANP"/>
    <property type="match status" value="1"/>
</dbReference>
<dbReference type="InterPro" id="IPR005062">
    <property type="entry name" value="SAC3/GANP/THP3_conserved"/>
</dbReference>
<sequence length="561" mass="64191">MNSSFVRGTCMEMCSSAERVMRRKEGLIHPLEKPPDKTKMIKSFSRSAAGKNLLDAKSLRPPETLLKTVNYLLTEVIKNDEVPWHVTYDFVMDRLRSVRQDMVIQNLSAKESIYIFQKIVSFYAYAAYRLLNEPIKNFDPHMNNVHLQECLKRLLCMFDECNDNLYAKNRPHFEALYVVMNLNSAVAVTRALKLPKSQKTEDVKLAILLSRNYFGNNFVKVCRLIPQFSLLLQCVIALQLPEIRRALLVMSVAYSSKQLWFPLELLRKILLYNKIEDIRDDLVYYELKCKEAQVQFLKSDFNRSKMAVPANYLDFIDKSIAATNVAVLGKKARRRENPQLVTQHFTGCSNKGQILQKTSLPPDYNTAAFASIDVNDQAVGLSATNTAAKNYGSFSNQPSRRDQLSTQNQSVQSRMAQPGTKAENAMRFTQTGLLYTLHMIREPVVDYQESRGVPRNEEITFLTLVTSLCTQAYTAAITILVMLWNLMPLVDGLIYFIRFLLDKAIDIVETEDNKDRAIKGAILFGELTIVVFIIFMIVGLIFMPVYVLMARLFSKIFSMLM</sequence>
<evidence type="ECO:0000256" key="2">
    <source>
        <dbReference type="SAM" id="Phobius"/>
    </source>
</evidence>
<dbReference type="PANTHER" id="PTHR12436">
    <property type="entry name" value="80 KDA MCM3-ASSOCIATED PROTEIN"/>
    <property type="match status" value="1"/>
</dbReference>
<evidence type="ECO:0000313" key="3">
    <source>
        <dbReference type="EMBL" id="ENN74390.1"/>
    </source>
</evidence>
<evidence type="ECO:0000256" key="1">
    <source>
        <dbReference type="SAM" id="MobiDB-lite"/>
    </source>
</evidence>
<name>N6TYJ5_DENPD</name>
<keyword evidence="2" id="KW-0812">Transmembrane</keyword>
<feature type="transmembrane region" description="Helical" evidence="2">
    <location>
        <begin position="472"/>
        <end position="501"/>
    </location>
</feature>
<organism evidence="3">
    <name type="scientific">Dendroctonus ponderosae</name>
    <name type="common">Mountain pine beetle</name>
    <dbReference type="NCBI Taxonomy" id="77166"/>
    <lineage>
        <taxon>Eukaryota</taxon>
        <taxon>Metazoa</taxon>
        <taxon>Ecdysozoa</taxon>
        <taxon>Arthropoda</taxon>
        <taxon>Hexapoda</taxon>
        <taxon>Insecta</taxon>
        <taxon>Pterygota</taxon>
        <taxon>Neoptera</taxon>
        <taxon>Endopterygota</taxon>
        <taxon>Coleoptera</taxon>
        <taxon>Polyphaga</taxon>
        <taxon>Cucujiformia</taxon>
        <taxon>Curculionidae</taxon>
        <taxon>Scolytinae</taxon>
        <taxon>Dendroctonus</taxon>
    </lineage>
</organism>
<feature type="region of interest" description="Disordered" evidence="1">
    <location>
        <begin position="391"/>
        <end position="422"/>
    </location>
</feature>
<dbReference type="Gene3D" id="1.25.40.990">
    <property type="match status" value="1"/>
</dbReference>
<reference evidence="3" key="1">
    <citation type="journal article" date="2013" name="Genome Biol.">
        <title>Draft genome of the mountain pine beetle, Dendroctonus ponderosae Hopkins, a major forest pest.</title>
        <authorList>
            <person name="Keeling C.I."/>
            <person name="Yuen M.M."/>
            <person name="Liao N.Y."/>
            <person name="Docking T.R."/>
            <person name="Chan S.K."/>
            <person name="Taylor G.A."/>
            <person name="Palmquist D.L."/>
            <person name="Jackman S.D."/>
            <person name="Nguyen A."/>
            <person name="Li M."/>
            <person name="Henderson H."/>
            <person name="Janes J.K."/>
            <person name="Zhao Y."/>
            <person name="Pandoh P."/>
            <person name="Moore R."/>
            <person name="Sperling F.A."/>
            <person name="Huber D.P."/>
            <person name="Birol I."/>
            <person name="Jones S.J."/>
            <person name="Bohlmann J."/>
        </authorList>
    </citation>
    <scope>NUCLEOTIDE SEQUENCE</scope>
</reference>
<dbReference type="OrthoDB" id="264795at2759"/>
<accession>N6TYJ5</accession>
<dbReference type="GO" id="GO:0005634">
    <property type="term" value="C:nucleus"/>
    <property type="evidence" value="ECO:0007669"/>
    <property type="project" value="TreeGrafter"/>
</dbReference>